<organism evidence="1 2">
    <name type="scientific">Dendrolimus kikuchii</name>
    <dbReference type="NCBI Taxonomy" id="765133"/>
    <lineage>
        <taxon>Eukaryota</taxon>
        <taxon>Metazoa</taxon>
        <taxon>Ecdysozoa</taxon>
        <taxon>Arthropoda</taxon>
        <taxon>Hexapoda</taxon>
        <taxon>Insecta</taxon>
        <taxon>Pterygota</taxon>
        <taxon>Neoptera</taxon>
        <taxon>Endopterygota</taxon>
        <taxon>Lepidoptera</taxon>
        <taxon>Glossata</taxon>
        <taxon>Ditrysia</taxon>
        <taxon>Bombycoidea</taxon>
        <taxon>Lasiocampidae</taxon>
        <taxon>Dendrolimus</taxon>
    </lineage>
</organism>
<keyword evidence="2" id="KW-1185">Reference proteome</keyword>
<evidence type="ECO:0000313" key="2">
    <source>
        <dbReference type="Proteomes" id="UP000824533"/>
    </source>
</evidence>
<accession>A0ACC1D7W5</accession>
<protein>
    <submittedName>
        <fullName evidence="1">Uncharacterized protein</fullName>
    </submittedName>
</protein>
<gene>
    <name evidence="1" type="ORF">K1T71_004614</name>
</gene>
<reference evidence="1 2" key="1">
    <citation type="journal article" date="2021" name="Front. Genet.">
        <title>Chromosome-Level Genome Assembly Reveals Significant Gene Expansion in the Toll and IMD Signaling Pathways of Dendrolimus kikuchii.</title>
        <authorList>
            <person name="Zhou J."/>
            <person name="Wu P."/>
            <person name="Xiong Z."/>
            <person name="Liu N."/>
            <person name="Zhao N."/>
            <person name="Ji M."/>
            <person name="Qiu Y."/>
            <person name="Yang B."/>
        </authorList>
    </citation>
    <scope>NUCLEOTIDE SEQUENCE [LARGE SCALE GENOMIC DNA]</scope>
    <source>
        <strain evidence="1">Ann1</strain>
    </source>
</reference>
<comment type="caution">
    <text evidence="1">The sequence shown here is derived from an EMBL/GenBank/DDBJ whole genome shotgun (WGS) entry which is preliminary data.</text>
</comment>
<evidence type="ECO:0000313" key="1">
    <source>
        <dbReference type="EMBL" id="KAJ0180023.1"/>
    </source>
</evidence>
<dbReference type="Proteomes" id="UP000824533">
    <property type="component" value="Linkage Group LG07"/>
</dbReference>
<proteinExistence type="predicted"/>
<name>A0ACC1D7W5_9NEOP</name>
<sequence>MSPNILEEILQWTNAKLHQFRAKNIRENRPELQDIDMTEFHVFLGILMYTAVFKSNHENIEYIFATDGTGRDIFRCLMSKKRFLNVLLSLRFDNGLDREATRQNDKLAAVSNIFGIFVNNCQNLYNIGECATIDEMPVAFRGRSYLVVYMPSKPSKYGLKLMCLCNAKTNYFYNAYIYCGRGSDGETLTDEEKKLLVPSQSVIRLTKPLHGSNHNITCDNRFTSIELIDALKKRGLTCVGTLKKNKREVPKEFLPSKTRVVRSSLYGFTNQTTLLSHVLRKCKAVLLASSMHHSEAVDGRTEKPEIIAYYNSTNGGVDEIDKKCSIYTCSRRTRRWPMVIFYRMLDISTVNARMFCTKLTEARSLREGLSSKCWPDPWF</sequence>
<dbReference type="EMBL" id="CM034393">
    <property type="protein sequence ID" value="KAJ0180023.1"/>
    <property type="molecule type" value="Genomic_DNA"/>
</dbReference>